<name>A0A5R9QZB6_9PSED</name>
<accession>A0A5R9QZB6</accession>
<comment type="caution">
    <text evidence="3">The sequence shown here is derived from an EMBL/GenBank/DDBJ whole genome shotgun (WGS) entry which is preliminary data.</text>
</comment>
<evidence type="ECO:0000256" key="1">
    <source>
        <dbReference type="ARBA" id="ARBA00022827"/>
    </source>
</evidence>
<dbReference type="InterPro" id="IPR036318">
    <property type="entry name" value="FAD-bd_PCMH-like_sf"/>
</dbReference>
<evidence type="ECO:0000313" key="3">
    <source>
        <dbReference type="EMBL" id="TLX75402.1"/>
    </source>
</evidence>
<keyword evidence="4" id="KW-1185">Reference proteome</keyword>
<evidence type="ECO:0000259" key="2">
    <source>
        <dbReference type="PROSITE" id="PS51387"/>
    </source>
</evidence>
<feature type="domain" description="FAD-binding PCMH-type" evidence="2">
    <location>
        <begin position="12"/>
        <end position="185"/>
    </location>
</feature>
<dbReference type="InterPro" id="IPR006094">
    <property type="entry name" value="Oxid_FAD_bind_N"/>
</dbReference>
<evidence type="ECO:0000313" key="4">
    <source>
        <dbReference type="Proteomes" id="UP000306635"/>
    </source>
</evidence>
<sequence length="441" mass="48859">MSKPELCSWGRYPKVPQYRHACAWRNDLPGLFDKLIQQNLTTLPYGNGRSYGDSCLAASSALLQTRQLDRLMSADWEHGIIRAEAGVTLAELITIALPRGWFLPVTPGTKFVTLGGAVANDVHGKNHHVRGTFGCHVRRFALQRSDEQMPLECTPNQNTDLFRASIGGLGLTGVIVWVELQLMPVHSSLIDSLTVRFDSLGEFFSLSEEFDQSHEYTVAWIDCLAKGKSAGRGVFSVGNHAPSGQLQVDDRRRLSVPLTPPISLMNSLSLKLFNNAYYGLHKPGRHASQGSYDPFFYPLDSILNWNRIYGRQGFQQYQCVIPDAAAEDAMQEILSSIAASGSGSFLAVMKRCGDVRSPGLMSFPMPGVSLALDFPQQGQLDNSLFSRLDSIVRAANGRLYPAKDAHMGASDFQAFYPDWQQVEQLRDPALLSLFWKRVTQA</sequence>
<reference evidence="3 4" key="1">
    <citation type="submission" date="2019-04" db="EMBL/GenBank/DDBJ databases">
        <authorList>
            <person name="Li M."/>
        </authorList>
    </citation>
    <scope>NUCLEOTIDE SEQUENCE [LARGE SCALE GENOMIC DNA]</scope>
    <source>
        <strain evidence="3 4">LAM1902</strain>
    </source>
</reference>
<dbReference type="InterPro" id="IPR016169">
    <property type="entry name" value="FAD-bd_PCMH_sub2"/>
</dbReference>
<protein>
    <submittedName>
        <fullName evidence="3">FAD-binding oxidoreductase</fullName>
    </submittedName>
</protein>
<dbReference type="Pfam" id="PF01565">
    <property type="entry name" value="FAD_binding_4"/>
    <property type="match status" value="1"/>
</dbReference>
<dbReference type="Proteomes" id="UP000306635">
    <property type="component" value="Unassembled WGS sequence"/>
</dbReference>
<dbReference type="InterPro" id="IPR016166">
    <property type="entry name" value="FAD-bd_PCMH"/>
</dbReference>
<dbReference type="RefSeq" id="WP_138524275.1">
    <property type="nucleotide sequence ID" value="NZ_JAOCBK010000002.1"/>
</dbReference>
<dbReference type="PANTHER" id="PTHR43762">
    <property type="entry name" value="L-GULONOLACTONE OXIDASE"/>
    <property type="match status" value="1"/>
</dbReference>
<dbReference type="GO" id="GO:0016899">
    <property type="term" value="F:oxidoreductase activity, acting on the CH-OH group of donors, oxygen as acceptor"/>
    <property type="evidence" value="ECO:0007669"/>
    <property type="project" value="InterPro"/>
</dbReference>
<dbReference type="SUPFAM" id="SSF56176">
    <property type="entry name" value="FAD-binding/transporter-associated domain-like"/>
    <property type="match status" value="1"/>
</dbReference>
<dbReference type="InterPro" id="IPR010031">
    <property type="entry name" value="FAD_lactone_oxidase-like"/>
</dbReference>
<keyword evidence="1" id="KW-0285">Flavoprotein</keyword>
<organism evidence="3 4">
    <name type="scientific">Pseudomonas nicosulfuronedens</name>
    <dbReference type="NCBI Taxonomy" id="2571105"/>
    <lineage>
        <taxon>Bacteria</taxon>
        <taxon>Pseudomonadati</taxon>
        <taxon>Pseudomonadota</taxon>
        <taxon>Gammaproteobacteria</taxon>
        <taxon>Pseudomonadales</taxon>
        <taxon>Pseudomonadaceae</taxon>
        <taxon>Pseudomonas</taxon>
    </lineage>
</organism>
<dbReference type="EMBL" id="SWDV01000020">
    <property type="protein sequence ID" value="TLX75402.1"/>
    <property type="molecule type" value="Genomic_DNA"/>
</dbReference>
<dbReference type="OrthoDB" id="143770at2"/>
<dbReference type="PROSITE" id="PS51387">
    <property type="entry name" value="FAD_PCMH"/>
    <property type="match status" value="1"/>
</dbReference>
<dbReference type="AlphaFoldDB" id="A0A5R9QZB6"/>
<dbReference type="Gene3D" id="3.30.465.10">
    <property type="match status" value="1"/>
</dbReference>
<proteinExistence type="predicted"/>
<keyword evidence="1" id="KW-0274">FAD</keyword>
<dbReference type="GO" id="GO:0071949">
    <property type="term" value="F:FAD binding"/>
    <property type="evidence" value="ECO:0007669"/>
    <property type="project" value="InterPro"/>
</dbReference>
<dbReference type="PANTHER" id="PTHR43762:SF1">
    <property type="entry name" value="D-ARABINONO-1,4-LACTONE OXIDASE"/>
    <property type="match status" value="1"/>
</dbReference>
<gene>
    <name evidence="3" type="ORF">FAS41_16970</name>
</gene>